<protein>
    <submittedName>
        <fullName evidence="1">Uncharacterized protein</fullName>
    </submittedName>
</protein>
<comment type="caution">
    <text evidence="1">The sequence shown here is derived from an EMBL/GenBank/DDBJ whole genome shotgun (WGS) entry which is preliminary data.</text>
</comment>
<gene>
    <name evidence="1" type="ORF">GN244_ATG03904</name>
    <name evidence="2" type="ORF">GN958_ATG00739</name>
</gene>
<evidence type="ECO:0000313" key="3">
    <source>
        <dbReference type="Proteomes" id="UP000602510"/>
    </source>
</evidence>
<proteinExistence type="predicted"/>
<keyword evidence="3" id="KW-1185">Reference proteome</keyword>
<dbReference type="EMBL" id="JAACNO010000100">
    <property type="protein sequence ID" value="KAF4150113.1"/>
    <property type="molecule type" value="Genomic_DNA"/>
</dbReference>
<accession>A0A833SYV6</accession>
<dbReference type="Proteomes" id="UP000704712">
    <property type="component" value="Unassembled WGS sequence"/>
</dbReference>
<dbReference type="EMBL" id="WSZM01000080">
    <property type="protein sequence ID" value="KAF4043592.1"/>
    <property type="molecule type" value="Genomic_DNA"/>
</dbReference>
<name>A0A833SYV6_PHYIN</name>
<sequence>MSGAERSEILKKWGRLARSGECYAALGSGFEADPSINPVGGGIGLRAASLSEQVATGEVI</sequence>
<dbReference type="AlphaFoldDB" id="A0A833SYV6"/>
<evidence type="ECO:0000313" key="1">
    <source>
        <dbReference type="EMBL" id="KAF4043592.1"/>
    </source>
</evidence>
<dbReference type="Proteomes" id="UP000602510">
    <property type="component" value="Unassembled WGS sequence"/>
</dbReference>
<evidence type="ECO:0000313" key="2">
    <source>
        <dbReference type="EMBL" id="KAF4150113.1"/>
    </source>
</evidence>
<organism evidence="1 3">
    <name type="scientific">Phytophthora infestans</name>
    <name type="common">Potato late blight agent</name>
    <name type="synonym">Botrytis infestans</name>
    <dbReference type="NCBI Taxonomy" id="4787"/>
    <lineage>
        <taxon>Eukaryota</taxon>
        <taxon>Sar</taxon>
        <taxon>Stramenopiles</taxon>
        <taxon>Oomycota</taxon>
        <taxon>Peronosporomycetes</taxon>
        <taxon>Peronosporales</taxon>
        <taxon>Peronosporaceae</taxon>
        <taxon>Phytophthora</taxon>
    </lineage>
</organism>
<reference evidence="1" key="1">
    <citation type="submission" date="2020-04" db="EMBL/GenBank/DDBJ databases">
        <title>Hybrid Assembly of Korean Phytophthora infestans isolates.</title>
        <authorList>
            <person name="Prokchorchik M."/>
            <person name="Lee Y."/>
            <person name="Seo J."/>
            <person name="Cho J.-H."/>
            <person name="Park Y.-E."/>
            <person name="Jang D.-C."/>
            <person name="Im J.-S."/>
            <person name="Choi J.-G."/>
            <person name="Park H.-J."/>
            <person name="Lee G.-B."/>
            <person name="Lee Y.-G."/>
            <person name="Hong S.-Y."/>
            <person name="Cho K."/>
            <person name="Sohn K.H."/>
        </authorList>
    </citation>
    <scope>NUCLEOTIDE SEQUENCE</scope>
    <source>
        <strain evidence="1">KR_1_A1</strain>
        <strain evidence="2">KR_2_A2</strain>
    </source>
</reference>